<accession>A0A3M7RLH7</accession>
<sequence length="123" mass="14393">MNLNFSWQLLVQTFDLCVAFVVLKGSFGCLPIGENNVFTRKLVNKIIEESEISRKKLNKNSLIAEFNELLDDEPRKYPEETRRKILELLKQKKSLKFLLINNSFDSTTPTPDIWEMQKSNKKL</sequence>
<protein>
    <submittedName>
        <fullName evidence="2">Uncharacterized protein</fullName>
    </submittedName>
</protein>
<evidence type="ECO:0000256" key="1">
    <source>
        <dbReference type="SAM" id="SignalP"/>
    </source>
</evidence>
<reference evidence="2 3" key="1">
    <citation type="journal article" date="2018" name="Sci. Rep.">
        <title>Genomic signatures of local adaptation to the degree of environmental predictability in rotifers.</title>
        <authorList>
            <person name="Franch-Gras L."/>
            <person name="Hahn C."/>
            <person name="Garcia-Roger E.M."/>
            <person name="Carmona M.J."/>
            <person name="Serra M."/>
            <person name="Gomez A."/>
        </authorList>
    </citation>
    <scope>NUCLEOTIDE SEQUENCE [LARGE SCALE GENOMIC DNA]</scope>
    <source>
        <strain evidence="2">HYR1</strain>
    </source>
</reference>
<dbReference type="AlphaFoldDB" id="A0A3M7RLH7"/>
<gene>
    <name evidence="2" type="ORF">BpHYR1_049759</name>
</gene>
<organism evidence="2 3">
    <name type="scientific">Brachionus plicatilis</name>
    <name type="common">Marine rotifer</name>
    <name type="synonym">Brachionus muelleri</name>
    <dbReference type="NCBI Taxonomy" id="10195"/>
    <lineage>
        <taxon>Eukaryota</taxon>
        <taxon>Metazoa</taxon>
        <taxon>Spiralia</taxon>
        <taxon>Gnathifera</taxon>
        <taxon>Rotifera</taxon>
        <taxon>Eurotatoria</taxon>
        <taxon>Monogononta</taxon>
        <taxon>Pseudotrocha</taxon>
        <taxon>Ploima</taxon>
        <taxon>Brachionidae</taxon>
        <taxon>Brachionus</taxon>
    </lineage>
</organism>
<proteinExistence type="predicted"/>
<evidence type="ECO:0000313" key="2">
    <source>
        <dbReference type="EMBL" id="RNA24381.1"/>
    </source>
</evidence>
<keyword evidence="1" id="KW-0732">Signal</keyword>
<dbReference type="Proteomes" id="UP000276133">
    <property type="component" value="Unassembled WGS sequence"/>
</dbReference>
<feature type="chain" id="PRO_5018196999" evidence="1">
    <location>
        <begin position="20"/>
        <end position="123"/>
    </location>
</feature>
<dbReference type="EMBL" id="REGN01003132">
    <property type="protein sequence ID" value="RNA24381.1"/>
    <property type="molecule type" value="Genomic_DNA"/>
</dbReference>
<name>A0A3M7RLH7_BRAPC</name>
<keyword evidence="3" id="KW-1185">Reference proteome</keyword>
<evidence type="ECO:0000313" key="3">
    <source>
        <dbReference type="Proteomes" id="UP000276133"/>
    </source>
</evidence>
<comment type="caution">
    <text evidence="2">The sequence shown here is derived from an EMBL/GenBank/DDBJ whole genome shotgun (WGS) entry which is preliminary data.</text>
</comment>
<feature type="signal peptide" evidence="1">
    <location>
        <begin position="1"/>
        <end position="19"/>
    </location>
</feature>